<gene>
    <name evidence="4" type="ORF">AMAG_07456</name>
</gene>
<dbReference type="SMART" id="SM00355">
    <property type="entry name" value="ZnF_C2H2"/>
    <property type="match status" value="2"/>
</dbReference>
<feature type="region of interest" description="Disordered" evidence="2">
    <location>
        <begin position="202"/>
        <end position="296"/>
    </location>
</feature>
<dbReference type="STRING" id="578462.A0A0L0SI74"/>
<dbReference type="OrthoDB" id="6910977at2759"/>
<reference evidence="4 5" key="1">
    <citation type="submission" date="2009-11" db="EMBL/GenBank/DDBJ databases">
        <title>Annotation of Allomyces macrogynus ATCC 38327.</title>
        <authorList>
            <consortium name="The Broad Institute Genome Sequencing Platform"/>
            <person name="Russ C."/>
            <person name="Cuomo C."/>
            <person name="Burger G."/>
            <person name="Gray M.W."/>
            <person name="Holland P.W.H."/>
            <person name="King N."/>
            <person name="Lang F.B.F."/>
            <person name="Roger A.J."/>
            <person name="Ruiz-Trillo I."/>
            <person name="Young S.K."/>
            <person name="Zeng Q."/>
            <person name="Gargeya S."/>
            <person name="Fitzgerald M."/>
            <person name="Haas B."/>
            <person name="Abouelleil A."/>
            <person name="Alvarado L."/>
            <person name="Arachchi H.M."/>
            <person name="Berlin A."/>
            <person name="Chapman S.B."/>
            <person name="Gearin G."/>
            <person name="Goldberg J."/>
            <person name="Griggs A."/>
            <person name="Gujja S."/>
            <person name="Hansen M."/>
            <person name="Heiman D."/>
            <person name="Howarth C."/>
            <person name="Larimer J."/>
            <person name="Lui A."/>
            <person name="MacDonald P.J.P."/>
            <person name="McCowen C."/>
            <person name="Montmayeur A."/>
            <person name="Murphy C."/>
            <person name="Neiman D."/>
            <person name="Pearson M."/>
            <person name="Priest M."/>
            <person name="Roberts A."/>
            <person name="Saif S."/>
            <person name="Shea T."/>
            <person name="Sisk P."/>
            <person name="Stolte C."/>
            <person name="Sykes S."/>
            <person name="Wortman J."/>
            <person name="Nusbaum C."/>
            <person name="Birren B."/>
        </authorList>
    </citation>
    <scope>NUCLEOTIDE SEQUENCE [LARGE SCALE GENOMIC DNA]</scope>
    <source>
        <strain evidence="4 5">ATCC 38327</strain>
    </source>
</reference>
<feature type="compositionally biased region" description="Low complexity" evidence="2">
    <location>
        <begin position="47"/>
        <end position="67"/>
    </location>
</feature>
<sequence length="447" mass="46383">MSLSLAASPLAASPLAAPPAPWLESAAAAESRPLLTPTPSPDPPSSPDTESLATSTSTSTASSSSARRAASSTLYKCPGEGKCPRWTKNGHRGKCPSAKSTIQCADPTCVQSFSRRSDMRRHYLLVHQGIARYLCTACGKKYNRKTEMKRHLDNNRLCAQELTKAMYKGAAAAAEAAMNAAAAAASAAAAAVTIPDLPGAPHQLASPLSSPTLDDDLADLLPPESPKRATPPMAIPDHVPFQPATPPSSSSSSSSGASDASRTPPSASFAAAFAHPSAPEPPTFNHDTPPARTAWPPHHESLLEWASAYMHQCAPAAAAPPAPAPAPLAPAPWIPFVDAPPPPPPRASEYMMPPSVAPQGPFAPAFPPPGYPYAHPPPPPPRVVRAGPYARPPAHVMHQHHHAHHAHHAARAMAAAAGMPGQDPTAASADSNLLLLLSAIEMSIPNF</sequence>
<feature type="region of interest" description="Disordered" evidence="2">
    <location>
        <begin position="23"/>
        <end position="67"/>
    </location>
</feature>
<dbReference type="OMA" id="EWASAYM"/>
<dbReference type="AlphaFoldDB" id="A0A0L0SI74"/>
<feature type="compositionally biased region" description="Pro residues" evidence="2">
    <location>
        <begin position="36"/>
        <end position="46"/>
    </location>
</feature>
<feature type="domain" description="C2H2-type" evidence="3">
    <location>
        <begin position="102"/>
        <end position="132"/>
    </location>
</feature>
<keyword evidence="5" id="KW-1185">Reference proteome</keyword>
<feature type="domain" description="C2H2-type" evidence="3">
    <location>
        <begin position="133"/>
        <end position="151"/>
    </location>
</feature>
<evidence type="ECO:0000256" key="2">
    <source>
        <dbReference type="SAM" id="MobiDB-lite"/>
    </source>
</evidence>
<dbReference type="Gene3D" id="3.30.160.60">
    <property type="entry name" value="Classic Zinc Finger"/>
    <property type="match status" value="1"/>
</dbReference>
<feature type="compositionally biased region" description="Low complexity" evidence="2">
    <location>
        <begin position="23"/>
        <end position="35"/>
    </location>
</feature>
<evidence type="ECO:0000256" key="1">
    <source>
        <dbReference type="PROSITE-ProRule" id="PRU00042"/>
    </source>
</evidence>
<feature type="compositionally biased region" description="Low complexity" evidence="2">
    <location>
        <begin position="247"/>
        <end position="277"/>
    </location>
</feature>
<proteinExistence type="predicted"/>
<dbReference type="PROSITE" id="PS50157">
    <property type="entry name" value="ZINC_FINGER_C2H2_2"/>
    <property type="match status" value="2"/>
</dbReference>
<name>A0A0L0SI74_ALLM3</name>
<dbReference type="Proteomes" id="UP000054350">
    <property type="component" value="Unassembled WGS sequence"/>
</dbReference>
<dbReference type="InterPro" id="IPR036236">
    <property type="entry name" value="Znf_C2H2_sf"/>
</dbReference>
<dbReference type="SUPFAM" id="SSF57667">
    <property type="entry name" value="beta-beta-alpha zinc fingers"/>
    <property type="match status" value="1"/>
</dbReference>
<keyword evidence="1" id="KW-0862">Zinc</keyword>
<evidence type="ECO:0000313" key="5">
    <source>
        <dbReference type="Proteomes" id="UP000054350"/>
    </source>
</evidence>
<dbReference type="VEuPathDB" id="FungiDB:AMAG_07456"/>
<dbReference type="EMBL" id="GG745339">
    <property type="protein sequence ID" value="KNE62216.1"/>
    <property type="molecule type" value="Genomic_DNA"/>
</dbReference>
<evidence type="ECO:0000259" key="3">
    <source>
        <dbReference type="PROSITE" id="PS50157"/>
    </source>
</evidence>
<dbReference type="PROSITE" id="PS00028">
    <property type="entry name" value="ZINC_FINGER_C2H2_1"/>
    <property type="match status" value="1"/>
</dbReference>
<reference evidence="5" key="2">
    <citation type="submission" date="2009-11" db="EMBL/GenBank/DDBJ databases">
        <title>The Genome Sequence of Allomyces macrogynus strain ATCC 38327.</title>
        <authorList>
            <consortium name="The Broad Institute Genome Sequencing Platform"/>
            <person name="Russ C."/>
            <person name="Cuomo C."/>
            <person name="Shea T."/>
            <person name="Young S.K."/>
            <person name="Zeng Q."/>
            <person name="Koehrsen M."/>
            <person name="Haas B."/>
            <person name="Borodovsky M."/>
            <person name="Guigo R."/>
            <person name="Alvarado L."/>
            <person name="Berlin A."/>
            <person name="Borenstein D."/>
            <person name="Chen Z."/>
            <person name="Engels R."/>
            <person name="Freedman E."/>
            <person name="Gellesch M."/>
            <person name="Goldberg J."/>
            <person name="Griggs A."/>
            <person name="Gujja S."/>
            <person name="Heiman D."/>
            <person name="Hepburn T."/>
            <person name="Howarth C."/>
            <person name="Jen D."/>
            <person name="Larson L."/>
            <person name="Lewis B."/>
            <person name="Mehta T."/>
            <person name="Park D."/>
            <person name="Pearson M."/>
            <person name="Roberts A."/>
            <person name="Saif S."/>
            <person name="Shenoy N."/>
            <person name="Sisk P."/>
            <person name="Stolte C."/>
            <person name="Sykes S."/>
            <person name="Walk T."/>
            <person name="White J."/>
            <person name="Yandava C."/>
            <person name="Burger G."/>
            <person name="Gray M.W."/>
            <person name="Holland P.W.H."/>
            <person name="King N."/>
            <person name="Lang F.B.F."/>
            <person name="Roger A.J."/>
            <person name="Ruiz-Trillo I."/>
            <person name="Lander E."/>
            <person name="Nusbaum C."/>
        </authorList>
    </citation>
    <scope>NUCLEOTIDE SEQUENCE [LARGE SCALE GENOMIC DNA]</scope>
    <source>
        <strain evidence="5">ATCC 38327</strain>
    </source>
</reference>
<evidence type="ECO:0000313" key="4">
    <source>
        <dbReference type="EMBL" id="KNE62216.1"/>
    </source>
</evidence>
<keyword evidence="1" id="KW-0863">Zinc-finger</keyword>
<accession>A0A0L0SI74</accession>
<protein>
    <recommendedName>
        <fullName evidence="3">C2H2-type domain-containing protein</fullName>
    </recommendedName>
</protein>
<organism evidence="4 5">
    <name type="scientific">Allomyces macrogynus (strain ATCC 38327)</name>
    <name type="common">Allomyces javanicus var. macrogynus</name>
    <dbReference type="NCBI Taxonomy" id="578462"/>
    <lineage>
        <taxon>Eukaryota</taxon>
        <taxon>Fungi</taxon>
        <taxon>Fungi incertae sedis</taxon>
        <taxon>Blastocladiomycota</taxon>
        <taxon>Blastocladiomycetes</taxon>
        <taxon>Blastocladiales</taxon>
        <taxon>Blastocladiaceae</taxon>
        <taxon>Allomyces</taxon>
    </lineage>
</organism>
<keyword evidence="1" id="KW-0479">Metal-binding</keyword>
<dbReference type="InterPro" id="IPR013087">
    <property type="entry name" value="Znf_C2H2_type"/>
</dbReference>
<dbReference type="GO" id="GO:0008270">
    <property type="term" value="F:zinc ion binding"/>
    <property type="evidence" value="ECO:0007669"/>
    <property type="project" value="UniProtKB-KW"/>
</dbReference>